<dbReference type="AlphaFoldDB" id="A0A7M3MBJ8"/>
<evidence type="ECO:0000313" key="2">
    <source>
        <dbReference type="Proteomes" id="UP000448292"/>
    </source>
</evidence>
<reference evidence="1 2" key="1">
    <citation type="submission" date="2018-06" db="EMBL/GenBank/DDBJ databases">
        <title>Complete genome of Desulfovibrio indonesiensis P37SLT.</title>
        <authorList>
            <person name="Crispim J.S."/>
            <person name="Vidigal P.M.P."/>
            <person name="Silva L.C.F."/>
            <person name="Laguardia C.N."/>
            <person name="Araujo L.C."/>
            <person name="Dias R.S."/>
            <person name="Sousa M.P."/>
            <person name="Paula S.O."/>
            <person name="Silva C."/>
        </authorList>
    </citation>
    <scope>NUCLEOTIDE SEQUENCE [LARGE SCALE GENOMIC DNA]</scope>
    <source>
        <strain evidence="1 2">P37SLT</strain>
    </source>
</reference>
<accession>A0A7M3MBJ8</accession>
<organism evidence="1 2">
    <name type="scientific">Oceanidesulfovibrio indonesiensis</name>
    <dbReference type="NCBI Taxonomy" id="54767"/>
    <lineage>
        <taxon>Bacteria</taxon>
        <taxon>Pseudomonadati</taxon>
        <taxon>Thermodesulfobacteriota</taxon>
        <taxon>Desulfovibrionia</taxon>
        <taxon>Desulfovibrionales</taxon>
        <taxon>Desulfovibrionaceae</taxon>
        <taxon>Oceanidesulfovibrio</taxon>
    </lineage>
</organism>
<keyword evidence="2" id="KW-1185">Reference proteome</keyword>
<evidence type="ECO:0008006" key="3">
    <source>
        <dbReference type="Google" id="ProtNLM"/>
    </source>
</evidence>
<name>A0A7M3MBJ8_9BACT</name>
<evidence type="ECO:0000313" key="1">
    <source>
        <dbReference type="EMBL" id="TVM15562.1"/>
    </source>
</evidence>
<dbReference type="Proteomes" id="UP000448292">
    <property type="component" value="Unassembled WGS sequence"/>
</dbReference>
<gene>
    <name evidence="1" type="ORF">DPQ33_15305</name>
</gene>
<sequence length="137" mass="15881">MSHCRDTAKYLLETDRGLSGGGLQDEIQDCMEAKGYRYGADSPPIIMEASTSAMDTAETEYNVLESTWHNEHLALQRLDYLRRTNVPGAFVRPHHTEDGTWYRVLIGSRETLNGAKDLQYRLWQEHNLRYTYIVKRN</sequence>
<comment type="caution">
    <text evidence="1">The sequence shown here is derived from an EMBL/GenBank/DDBJ whole genome shotgun (WGS) entry which is preliminary data.</text>
</comment>
<proteinExistence type="predicted"/>
<protein>
    <recommendedName>
        <fullName evidence="3">SPOR domain-containing protein</fullName>
    </recommendedName>
</protein>
<dbReference type="EMBL" id="QMIE01000016">
    <property type="protein sequence ID" value="TVM15562.1"/>
    <property type="molecule type" value="Genomic_DNA"/>
</dbReference>